<dbReference type="NCBIfam" id="TIGR01003">
    <property type="entry name" value="PTS_HPr_family"/>
    <property type="match status" value="1"/>
</dbReference>
<evidence type="ECO:0000313" key="6">
    <source>
        <dbReference type="Proteomes" id="UP000719942"/>
    </source>
</evidence>
<proteinExistence type="predicted"/>
<dbReference type="SUPFAM" id="SSF55594">
    <property type="entry name" value="HPr-like"/>
    <property type="match status" value="1"/>
</dbReference>
<evidence type="ECO:0000259" key="4">
    <source>
        <dbReference type="PROSITE" id="PS51350"/>
    </source>
</evidence>
<dbReference type="InterPro" id="IPR035895">
    <property type="entry name" value="HPr-like_sf"/>
</dbReference>
<organism evidence="5 6">
    <name type="scientific">Caproiciproducens faecalis</name>
    <dbReference type="NCBI Taxonomy" id="2820301"/>
    <lineage>
        <taxon>Bacteria</taxon>
        <taxon>Bacillati</taxon>
        <taxon>Bacillota</taxon>
        <taxon>Clostridia</taxon>
        <taxon>Eubacteriales</taxon>
        <taxon>Acutalibacteraceae</taxon>
        <taxon>Caproiciproducens</taxon>
    </lineage>
</organism>
<dbReference type="PRINTS" id="PR00107">
    <property type="entry name" value="PHOSPHOCPHPR"/>
</dbReference>
<dbReference type="Pfam" id="PF00381">
    <property type="entry name" value="PTS-HPr"/>
    <property type="match status" value="1"/>
</dbReference>
<dbReference type="Gene3D" id="3.30.1340.10">
    <property type="entry name" value="HPr-like"/>
    <property type="match status" value="1"/>
</dbReference>
<evidence type="ECO:0000256" key="2">
    <source>
        <dbReference type="ARBA" id="ARBA00022490"/>
    </source>
</evidence>
<feature type="domain" description="HPr" evidence="4">
    <location>
        <begin position="1"/>
        <end position="85"/>
    </location>
</feature>
<gene>
    <name evidence="5" type="ORF">J5W02_07990</name>
</gene>
<comment type="caution">
    <text evidence="5">The sequence shown here is derived from an EMBL/GenBank/DDBJ whole genome shotgun (WGS) entry which is preliminary data.</text>
</comment>
<reference evidence="5 6" key="1">
    <citation type="submission" date="2021-03" db="EMBL/GenBank/DDBJ databases">
        <title>Caproiciproducens sp. nov. isolated from feces of cow.</title>
        <authorList>
            <person name="Choi J.-Y."/>
        </authorList>
    </citation>
    <scope>NUCLEOTIDE SEQUENCE [LARGE SCALE GENOMIC DNA]</scope>
    <source>
        <strain evidence="5 6">AGMB10547</strain>
    </source>
</reference>
<dbReference type="EMBL" id="JAGFNZ010000002">
    <property type="protein sequence ID" value="MBW7572754.1"/>
    <property type="molecule type" value="Genomic_DNA"/>
</dbReference>
<dbReference type="RefSeq" id="WP_219965301.1">
    <property type="nucleotide sequence ID" value="NZ_JAGFNZ010000002.1"/>
</dbReference>
<dbReference type="CDD" id="cd00367">
    <property type="entry name" value="PTS-HPr_like"/>
    <property type="match status" value="1"/>
</dbReference>
<keyword evidence="6" id="KW-1185">Reference proteome</keyword>
<dbReference type="InterPro" id="IPR000032">
    <property type="entry name" value="HPr-like"/>
</dbReference>
<dbReference type="Proteomes" id="UP000719942">
    <property type="component" value="Unassembled WGS sequence"/>
</dbReference>
<evidence type="ECO:0000256" key="3">
    <source>
        <dbReference type="ARBA" id="ARBA00022683"/>
    </source>
</evidence>
<keyword evidence="2" id="KW-0963">Cytoplasm</keyword>
<dbReference type="PANTHER" id="PTHR33705">
    <property type="entry name" value="PHOSPHOCARRIER PROTEIN HPR"/>
    <property type="match status" value="1"/>
</dbReference>
<protein>
    <submittedName>
        <fullName evidence="5">HPr family phosphocarrier protein</fullName>
    </submittedName>
</protein>
<dbReference type="PANTHER" id="PTHR33705:SF2">
    <property type="entry name" value="PHOSPHOCARRIER PROTEIN NPR"/>
    <property type="match status" value="1"/>
</dbReference>
<dbReference type="PROSITE" id="PS51350">
    <property type="entry name" value="PTS_HPR_DOM"/>
    <property type="match status" value="1"/>
</dbReference>
<comment type="subcellular location">
    <subcellularLocation>
        <location evidence="1">Cytoplasm</location>
    </subcellularLocation>
</comment>
<accession>A0ABS7DN79</accession>
<name>A0ABS7DN79_9FIRM</name>
<keyword evidence="3" id="KW-0598">Phosphotransferase system</keyword>
<sequence>MKEFRYVIQDKEGIHARPAGLLVLEAQKHASEITISKTGKKGNAKKLFSVMSLAAKKGEEVTVTVEGSDEEQAFKSIQSFFKTNL</sequence>
<evidence type="ECO:0000313" key="5">
    <source>
        <dbReference type="EMBL" id="MBW7572754.1"/>
    </source>
</evidence>
<evidence type="ECO:0000256" key="1">
    <source>
        <dbReference type="ARBA" id="ARBA00004496"/>
    </source>
</evidence>
<dbReference type="InterPro" id="IPR050399">
    <property type="entry name" value="HPr"/>
</dbReference>